<protein>
    <submittedName>
        <fullName evidence="2">Uncharacterized protein</fullName>
    </submittedName>
</protein>
<evidence type="ECO:0000313" key="2">
    <source>
        <dbReference type="EMBL" id="UOQ66743.1"/>
    </source>
</evidence>
<keyword evidence="1" id="KW-0472">Membrane</keyword>
<evidence type="ECO:0000256" key="1">
    <source>
        <dbReference type="SAM" id="Phobius"/>
    </source>
</evidence>
<reference evidence="2" key="1">
    <citation type="submission" date="2022-04" db="EMBL/GenBank/DDBJ databases">
        <title>Hymenobacter sp. isolated from the air.</title>
        <authorList>
            <person name="Won M."/>
            <person name="Lee C.-M."/>
            <person name="Woen H.-Y."/>
            <person name="Kwon S.-W."/>
        </authorList>
    </citation>
    <scope>NUCLEOTIDE SEQUENCE</scope>
    <source>
        <strain evidence="2">5420S-77</strain>
    </source>
</reference>
<feature type="transmembrane region" description="Helical" evidence="1">
    <location>
        <begin position="34"/>
        <end position="52"/>
    </location>
</feature>
<accession>A0ABY4G769</accession>
<dbReference type="EMBL" id="CP095061">
    <property type="protein sequence ID" value="UOQ66743.1"/>
    <property type="molecule type" value="Genomic_DNA"/>
</dbReference>
<organism evidence="2 3">
    <name type="scientific">Hymenobacter volaticus</name>
    <dbReference type="NCBI Taxonomy" id="2932254"/>
    <lineage>
        <taxon>Bacteria</taxon>
        <taxon>Pseudomonadati</taxon>
        <taxon>Bacteroidota</taxon>
        <taxon>Cytophagia</taxon>
        <taxon>Cytophagales</taxon>
        <taxon>Hymenobacteraceae</taxon>
        <taxon>Hymenobacter</taxon>
    </lineage>
</organism>
<name>A0ABY4G769_9BACT</name>
<evidence type="ECO:0000313" key="3">
    <source>
        <dbReference type="Proteomes" id="UP000830401"/>
    </source>
</evidence>
<keyword evidence="3" id="KW-1185">Reference proteome</keyword>
<dbReference type="RefSeq" id="WP_245121147.1">
    <property type="nucleotide sequence ID" value="NZ_CP095061.1"/>
</dbReference>
<dbReference type="Proteomes" id="UP000830401">
    <property type="component" value="Chromosome"/>
</dbReference>
<keyword evidence="1" id="KW-0812">Transmembrane</keyword>
<keyword evidence="1" id="KW-1133">Transmembrane helix</keyword>
<gene>
    <name evidence="2" type="ORF">MUN86_02095</name>
</gene>
<sequence length="227" mass="24051">MPLSRLPLTATGYVGRVRMADINIQRKKSSPSPWLLILLALLVLGAIAWFLLRKDASEQAPAASPETTTPATGATDPAAGLSAADSMMLEAPTATPEALAAAAQRDPASPDYARNGLRVLSGVLVDLADRADLRDAAVGEKRDVLTSATARLDDTTASLRPGFVAATGLMQAMQQKAYPTLEPAVGDLLDRAAQLSGRSNTPEEQQQLREFFTRATDVVRTLSEPSK</sequence>
<proteinExistence type="predicted"/>